<dbReference type="Proteomes" id="UP001345827">
    <property type="component" value="Unassembled WGS sequence"/>
</dbReference>
<dbReference type="EC" id="5.2.1.8" evidence="2"/>
<feature type="compositionally biased region" description="Polar residues" evidence="9">
    <location>
        <begin position="372"/>
        <end position="388"/>
    </location>
</feature>
<dbReference type="Gene3D" id="4.10.60.10">
    <property type="entry name" value="Zinc finger, CCHC-type"/>
    <property type="match status" value="1"/>
</dbReference>
<evidence type="ECO:0000256" key="5">
    <source>
        <dbReference type="ARBA" id="ARBA00022833"/>
    </source>
</evidence>
<keyword evidence="6" id="KW-0697">Rotamase</keyword>
<accession>A0AAV9Q820</accession>
<dbReference type="InterPro" id="IPR014891">
    <property type="entry name" value="DWNN_domain"/>
</dbReference>
<evidence type="ECO:0000259" key="10">
    <source>
        <dbReference type="PROSITE" id="PS50158"/>
    </source>
</evidence>
<dbReference type="GO" id="GO:0003755">
    <property type="term" value="F:peptidyl-prolyl cis-trans isomerase activity"/>
    <property type="evidence" value="ECO:0007669"/>
    <property type="project" value="UniProtKB-KW"/>
</dbReference>
<dbReference type="InterPro" id="IPR033489">
    <property type="entry name" value="RBBP6"/>
</dbReference>
<feature type="compositionally biased region" description="Basic residues" evidence="9">
    <location>
        <begin position="563"/>
        <end position="573"/>
    </location>
</feature>
<dbReference type="SUPFAM" id="SSF57850">
    <property type="entry name" value="RING/U-box"/>
    <property type="match status" value="1"/>
</dbReference>
<dbReference type="GO" id="GO:0005634">
    <property type="term" value="C:nucleus"/>
    <property type="evidence" value="ECO:0007669"/>
    <property type="project" value="UniProtKB-SubCell"/>
</dbReference>
<name>A0AAV9Q820_9PEZI</name>
<dbReference type="GO" id="GO:0003676">
    <property type="term" value="F:nucleic acid binding"/>
    <property type="evidence" value="ECO:0007669"/>
    <property type="project" value="InterPro"/>
</dbReference>
<dbReference type="Gene3D" id="3.10.20.90">
    <property type="entry name" value="Phosphatidylinositol 3-kinase Catalytic Subunit, Chain A, domain 1"/>
    <property type="match status" value="1"/>
</dbReference>
<dbReference type="InterPro" id="IPR013083">
    <property type="entry name" value="Znf_RING/FYVE/PHD"/>
</dbReference>
<dbReference type="GO" id="GO:0008270">
    <property type="term" value="F:zinc ion binding"/>
    <property type="evidence" value="ECO:0007669"/>
    <property type="project" value="UniProtKB-KW"/>
</dbReference>
<protein>
    <recommendedName>
        <fullName evidence="2">peptidylprolyl isomerase</fullName>
        <ecNumber evidence="2">5.2.1.8</ecNumber>
    </recommendedName>
</protein>
<dbReference type="Pfam" id="PF08783">
    <property type="entry name" value="DWNN"/>
    <property type="match status" value="1"/>
</dbReference>
<dbReference type="GO" id="GO:0006397">
    <property type="term" value="P:mRNA processing"/>
    <property type="evidence" value="ECO:0007669"/>
    <property type="project" value="InterPro"/>
</dbReference>
<evidence type="ECO:0000256" key="6">
    <source>
        <dbReference type="ARBA" id="ARBA00023110"/>
    </source>
</evidence>
<dbReference type="SMART" id="SM00343">
    <property type="entry name" value="ZnF_C2HC"/>
    <property type="match status" value="1"/>
</dbReference>
<keyword evidence="3" id="KW-0479">Metal-binding</keyword>
<reference evidence="12 13" key="1">
    <citation type="submission" date="2023-06" db="EMBL/GenBank/DDBJ databases">
        <title>Black Yeasts Isolated from many extreme environments.</title>
        <authorList>
            <person name="Coleine C."/>
            <person name="Stajich J.E."/>
            <person name="Selbmann L."/>
        </authorList>
    </citation>
    <scope>NUCLEOTIDE SEQUENCE [LARGE SCALE GENOMIC DNA]</scope>
    <source>
        <strain evidence="12 13">CCFEE 5887</strain>
    </source>
</reference>
<sequence length="659" mass="73055">MASYVYFKFKSQKEPQRVTIDGPHTDVWNLKREIINISRLGDGTDFDLKVYKENSNEEYTDDTEIIPKDSTVLARRLPASAPGKGRAARYVSGKPPVSAKPSTTASNRAVKTVDLDKAMTEEERLKAMLQFTDAQWQQKQEEMSHEARVPMTGKPFNKKANIPEGEPPHGYICYRCGKKGHWIQACPTNDDVNYDNKNRIKRTTGIPRSMLKKIDQSDVDKLDDADRQKLMVNAEGEYVFAQADEKAWKKHLELVKAAEAAGKKVQDGDKELRDRGLECPIDKRLFVDPMKTPCCGKTYCHDCIENALLENDLTCPGCETENISLERLEPDEEMKAKIKEYEADKANEKRRSRSPTITAESAKANDSAAGSRPSSRDGNGSPASSGGQSRKRSASELEETNTPGNLEVPAMKRQKSGDAVASLTSNPEAEAQKDGDEQVASPNVQTDFPANMMPPDFSQMQNGMNMPMMPGFNPFMMNPMNMNMGMGMGMGMGMTGMTGMTGMNFMNPNLNMMNGMNGMSGMNMFPQGNMNGMGGGFGGNQQNWNNTNQNQGPSHGQNWKSRGGFKPRGGFHHQHQEQKQPPTQPTGMAGVPTGPKAMGQAQPQNFYPPTGPAGGKFSNQQRHVGNEEDNAYMRQPVNPQRHQNRQKRARQADYRELGS</sequence>
<dbReference type="GO" id="GO:0016567">
    <property type="term" value="P:protein ubiquitination"/>
    <property type="evidence" value="ECO:0007669"/>
    <property type="project" value="InterPro"/>
</dbReference>
<dbReference type="InterPro" id="IPR003613">
    <property type="entry name" value="Ubox_domain"/>
</dbReference>
<dbReference type="InterPro" id="IPR001878">
    <property type="entry name" value="Znf_CCHC"/>
</dbReference>
<dbReference type="PROSITE" id="PS50158">
    <property type="entry name" value="ZF_CCHC"/>
    <property type="match status" value="1"/>
</dbReference>
<dbReference type="GO" id="GO:0061630">
    <property type="term" value="F:ubiquitin protein ligase activity"/>
    <property type="evidence" value="ECO:0007669"/>
    <property type="project" value="InterPro"/>
</dbReference>
<dbReference type="PROSITE" id="PS51282">
    <property type="entry name" value="DWNN"/>
    <property type="match status" value="1"/>
</dbReference>
<dbReference type="SUPFAM" id="SSF57756">
    <property type="entry name" value="Retrovirus zinc finger-like domains"/>
    <property type="match status" value="1"/>
</dbReference>
<feature type="region of interest" description="Disordered" evidence="9">
    <location>
        <begin position="536"/>
        <end position="659"/>
    </location>
</feature>
<dbReference type="InterPro" id="IPR036875">
    <property type="entry name" value="Znf_CCHC_sf"/>
</dbReference>
<evidence type="ECO:0000313" key="13">
    <source>
        <dbReference type="Proteomes" id="UP001345827"/>
    </source>
</evidence>
<evidence type="ECO:0000259" key="11">
    <source>
        <dbReference type="PROSITE" id="PS51282"/>
    </source>
</evidence>
<dbReference type="AlphaFoldDB" id="A0AAV9Q820"/>
<dbReference type="CDD" id="cd16620">
    <property type="entry name" value="vRING-HC-C4C4_RBBP6"/>
    <property type="match status" value="1"/>
</dbReference>
<organism evidence="12 13">
    <name type="scientific">Vermiconidia calcicola</name>
    <dbReference type="NCBI Taxonomy" id="1690605"/>
    <lineage>
        <taxon>Eukaryota</taxon>
        <taxon>Fungi</taxon>
        <taxon>Dikarya</taxon>
        <taxon>Ascomycota</taxon>
        <taxon>Pezizomycotina</taxon>
        <taxon>Dothideomycetes</taxon>
        <taxon>Dothideomycetidae</taxon>
        <taxon>Mycosphaerellales</taxon>
        <taxon>Extremaceae</taxon>
        <taxon>Vermiconidia</taxon>
    </lineage>
</organism>
<dbReference type="InterPro" id="IPR025829">
    <property type="entry name" value="Zn_knuckle_CX2CX3GHX4C"/>
</dbReference>
<feature type="domain" description="CCHC-type" evidence="10">
    <location>
        <begin position="173"/>
        <end position="187"/>
    </location>
</feature>
<evidence type="ECO:0000256" key="2">
    <source>
        <dbReference type="ARBA" id="ARBA00013194"/>
    </source>
</evidence>
<dbReference type="GO" id="GO:0006511">
    <property type="term" value="P:ubiquitin-dependent protein catabolic process"/>
    <property type="evidence" value="ECO:0007669"/>
    <property type="project" value="TreeGrafter"/>
</dbReference>
<dbReference type="PANTHER" id="PTHR15439:SF0">
    <property type="entry name" value="CELL DIVISION CYCLE AND APOPTOSIS REGULATOR PROTEIN 1-RELATED"/>
    <property type="match status" value="1"/>
</dbReference>
<keyword evidence="6" id="KW-0413">Isomerase</keyword>
<evidence type="ECO:0000256" key="7">
    <source>
        <dbReference type="ARBA" id="ARBA00023242"/>
    </source>
</evidence>
<evidence type="ECO:0000256" key="1">
    <source>
        <dbReference type="ARBA" id="ARBA00004123"/>
    </source>
</evidence>
<feature type="region of interest" description="Disordered" evidence="9">
    <location>
        <begin position="83"/>
        <end position="106"/>
    </location>
</feature>
<evidence type="ECO:0000256" key="8">
    <source>
        <dbReference type="PROSITE-ProRule" id="PRU00047"/>
    </source>
</evidence>
<dbReference type="Pfam" id="PF04564">
    <property type="entry name" value="U-box"/>
    <property type="match status" value="1"/>
</dbReference>
<feature type="compositionally biased region" description="Low complexity" evidence="9">
    <location>
        <begin position="540"/>
        <end position="552"/>
    </location>
</feature>
<proteinExistence type="predicted"/>
<dbReference type="PANTHER" id="PTHR15439">
    <property type="entry name" value="RETINOBLASTOMA-BINDING PROTEIN 6"/>
    <property type="match status" value="1"/>
</dbReference>
<gene>
    <name evidence="12" type="primary">MPE1</name>
    <name evidence="12" type="ORF">LTR25_005004</name>
</gene>
<feature type="compositionally biased region" description="Basic and acidic residues" evidence="9">
    <location>
        <begin position="650"/>
        <end position="659"/>
    </location>
</feature>
<feature type="region of interest" description="Disordered" evidence="9">
    <location>
        <begin position="341"/>
        <end position="450"/>
    </location>
</feature>
<dbReference type="SMART" id="SM01180">
    <property type="entry name" value="DWNN"/>
    <property type="match status" value="1"/>
</dbReference>
<comment type="caution">
    <text evidence="12">The sequence shown here is derived from an EMBL/GenBank/DDBJ whole genome shotgun (WGS) entry which is preliminary data.</text>
</comment>
<dbReference type="EMBL" id="JAXLQG010000007">
    <property type="protein sequence ID" value="KAK5537752.1"/>
    <property type="molecule type" value="Genomic_DNA"/>
</dbReference>
<keyword evidence="13" id="KW-1185">Reference proteome</keyword>
<keyword evidence="7" id="KW-0539">Nucleus</keyword>
<evidence type="ECO:0000256" key="3">
    <source>
        <dbReference type="ARBA" id="ARBA00022723"/>
    </source>
</evidence>
<comment type="subcellular location">
    <subcellularLocation>
        <location evidence="1">Nucleus</location>
    </subcellularLocation>
</comment>
<evidence type="ECO:0000256" key="9">
    <source>
        <dbReference type="SAM" id="MobiDB-lite"/>
    </source>
</evidence>
<dbReference type="Pfam" id="PF13696">
    <property type="entry name" value="zf-CCHC_2"/>
    <property type="match status" value="1"/>
</dbReference>
<evidence type="ECO:0000313" key="12">
    <source>
        <dbReference type="EMBL" id="KAK5537752.1"/>
    </source>
</evidence>
<keyword evidence="4 8" id="KW-0863">Zinc-finger</keyword>
<evidence type="ECO:0000256" key="4">
    <source>
        <dbReference type="ARBA" id="ARBA00022771"/>
    </source>
</evidence>
<feature type="domain" description="DWNN" evidence="11">
    <location>
        <begin position="5"/>
        <end position="78"/>
    </location>
</feature>
<keyword evidence="5" id="KW-0862">Zinc</keyword>
<dbReference type="Gene3D" id="3.30.40.10">
    <property type="entry name" value="Zinc/RING finger domain, C3HC4 (zinc finger)"/>
    <property type="match status" value="1"/>
</dbReference>